<proteinExistence type="predicted"/>
<gene>
    <name evidence="1" type="ORF">CK203_034562</name>
</gene>
<evidence type="ECO:0000313" key="2">
    <source>
        <dbReference type="Proteomes" id="UP000288805"/>
    </source>
</evidence>
<evidence type="ECO:0000313" key="1">
    <source>
        <dbReference type="EMBL" id="RVW94833.1"/>
    </source>
</evidence>
<comment type="caution">
    <text evidence="1">The sequence shown here is derived from an EMBL/GenBank/DDBJ whole genome shotgun (WGS) entry which is preliminary data.</text>
</comment>
<organism evidence="1 2">
    <name type="scientific">Vitis vinifera</name>
    <name type="common">Grape</name>
    <dbReference type="NCBI Taxonomy" id="29760"/>
    <lineage>
        <taxon>Eukaryota</taxon>
        <taxon>Viridiplantae</taxon>
        <taxon>Streptophyta</taxon>
        <taxon>Embryophyta</taxon>
        <taxon>Tracheophyta</taxon>
        <taxon>Spermatophyta</taxon>
        <taxon>Magnoliopsida</taxon>
        <taxon>eudicotyledons</taxon>
        <taxon>Gunneridae</taxon>
        <taxon>Pentapetalae</taxon>
        <taxon>rosids</taxon>
        <taxon>Vitales</taxon>
        <taxon>Vitaceae</taxon>
        <taxon>Viteae</taxon>
        <taxon>Vitis</taxon>
    </lineage>
</organism>
<sequence length="97" mass="10982">MRQGIWIELLKDYDCIIQYHPGKMDVVAYTLSRKSVGSLATIKDCHRHLIEDLRSLHVHIRVLDSGALVANFRVQTGLGELSLTKERFEIRATYGGG</sequence>
<reference evidence="1 2" key="1">
    <citation type="journal article" date="2018" name="PLoS Genet.">
        <title>Population sequencing reveals clonal diversity and ancestral inbreeding in the grapevine cultivar Chardonnay.</title>
        <authorList>
            <person name="Roach M.J."/>
            <person name="Johnson D.L."/>
            <person name="Bohlmann J."/>
            <person name="van Vuuren H.J."/>
            <person name="Jones S.J."/>
            <person name="Pretorius I.S."/>
            <person name="Schmidt S.A."/>
            <person name="Borneman A.R."/>
        </authorList>
    </citation>
    <scope>NUCLEOTIDE SEQUENCE [LARGE SCALE GENOMIC DNA]</scope>
    <source>
        <strain evidence="2">cv. Chardonnay</strain>
        <tissue evidence="1">Leaf</tissue>
    </source>
</reference>
<dbReference type="Proteomes" id="UP000288805">
    <property type="component" value="Unassembled WGS sequence"/>
</dbReference>
<protein>
    <recommendedName>
        <fullName evidence="3">Reverse transcriptase RNase H-like domain-containing protein</fullName>
    </recommendedName>
</protein>
<name>A0A438IDK9_VITVI</name>
<evidence type="ECO:0008006" key="3">
    <source>
        <dbReference type="Google" id="ProtNLM"/>
    </source>
</evidence>
<dbReference type="AlphaFoldDB" id="A0A438IDK9"/>
<accession>A0A438IDK9</accession>
<dbReference type="EMBL" id="QGNW01000118">
    <property type="protein sequence ID" value="RVW94833.1"/>
    <property type="molecule type" value="Genomic_DNA"/>
</dbReference>